<organism evidence="2 3">
    <name type="scientific">Pegethrix bostrychoides GSE-TBD4-15B</name>
    <dbReference type="NCBI Taxonomy" id="2839662"/>
    <lineage>
        <taxon>Bacteria</taxon>
        <taxon>Bacillati</taxon>
        <taxon>Cyanobacteriota</taxon>
        <taxon>Cyanophyceae</taxon>
        <taxon>Oculatellales</taxon>
        <taxon>Oculatellaceae</taxon>
        <taxon>Pegethrix</taxon>
    </lineage>
</organism>
<dbReference type="EMBL" id="JAHHHV010000076">
    <property type="protein sequence ID" value="MBW4467374.1"/>
    <property type="molecule type" value="Genomic_DNA"/>
</dbReference>
<dbReference type="Gene3D" id="3.40.50.720">
    <property type="entry name" value="NAD(P)-binding Rossmann-like Domain"/>
    <property type="match status" value="1"/>
</dbReference>
<dbReference type="PANTHER" id="PTHR43000">
    <property type="entry name" value="DTDP-D-GLUCOSE 4,6-DEHYDRATASE-RELATED"/>
    <property type="match status" value="1"/>
</dbReference>
<evidence type="ECO:0000313" key="2">
    <source>
        <dbReference type="EMBL" id="MBW4467374.1"/>
    </source>
</evidence>
<keyword evidence="2" id="KW-0456">Lyase</keyword>
<dbReference type="CDD" id="cd05252">
    <property type="entry name" value="CDP_GD_SDR_e"/>
    <property type="match status" value="1"/>
</dbReference>
<gene>
    <name evidence="2" type="primary">rfbG</name>
    <name evidence="2" type="ORF">KME07_18265</name>
</gene>
<comment type="caution">
    <text evidence="2">The sequence shown here is derived from an EMBL/GenBank/DDBJ whole genome shotgun (WGS) entry which is preliminary data.</text>
</comment>
<dbReference type="Gene3D" id="3.90.25.10">
    <property type="entry name" value="UDP-galactose 4-epimerase, domain 1"/>
    <property type="match status" value="1"/>
</dbReference>
<dbReference type="Pfam" id="PF16363">
    <property type="entry name" value="GDP_Man_Dehyd"/>
    <property type="match status" value="1"/>
</dbReference>
<dbReference type="InterPro" id="IPR016040">
    <property type="entry name" value="NAD(P)-bd_dom"/>
</dbReference>
<protein>
    <submittedName>
        <fullName evidence="2">CDP-glucose 4,6-dehydratase</fullName>
        <ecNumber evidence="2">4.2.1.45</ecNumber>
    </submittedName>
</protein>
<reference evidence="2" key="1">
    <citation type="submission" date="2021-05" db="EMBL/GenBank/DDBJ databases">
        <authorList>
            <person name="Pietrasiak N."/>
            <person name="Ward R."/>
            <person name="Stajich J.E."/>
            <person name="Kurbessoian T."/>
        </authorList>
    </citation>
    <scope>NUCLEOTIDE SEQUENCE</scope>
    <source>
        <strain evidence="2">GSE-TBD4-15B</strain>
    </source>
</reference>
<evidence type="ECO:0000259" key="1">
    <source>
        <dbReference type="Pfam" id="PF16363"/>
    </source>
</evidence>
<accession>A0A951PD54</accession>
<evidence type="ECO:0000313" key="3">
    <source>
        <dbReference type="Proteomes" id="UP000707356"/>
    </source>
</evidence>
<reference evidence="2" key="2">
    <citation type="journal article" date="2022" name="Microbiol. Resour. Announc.">
        <title>Metagenome Sequencing to Explore Phylogenomics of Terrestrial Cyanobacteria.</title>
        <authorList>
            <person name="Ward R.D."/>
            <person name="Stajich J.E."/>
            <person name="Johansen J.R."/>
            <person name="Huntemann M."/>
            <person name="Clum A."/>
            <person name="Foster B."/>
            <person name="Foster B."/>
            <person name="Roux S."/>
            <person name="Palaniappan K."/>
            <person name="Varghese N."/>
            <person name="Mukherjee S."/>
            <person name="Reddy T.B.K."/>
            <person name="Daum C."/>
            <person name="Copeland A."/>
            <person name="Chen I.A."/>
            <person name="Ivanova N.N."/>
            <person name="Kyrpides N.C."/>
            <person name="Shapiro N."/>
            <person name="Eloe-Fadrosh E.A."/>
            <person name="Pietrasiak N."/>
        </authorList>
    </citation>
    <scope>NUCLEOTIDE SEQUENCE</scope>
    <source>
        <strain evidence="2">GSE-TBD4-15B</strain>
    </source>
</reference>
<proteinExistence type="predicted"/>
<feature type="domain" description="NAD(P)-binding" evidence="1">
    <location>
        <begin position="12"/>
        <end position="324"/>
    </location>
</feature>
<dbReference type="GO" id="GO:0047733">
    <property type="term" value="F:CDP-glucose 4,6-dehydratase activity"/>
    <property type="evidence" value="ECO:0007669"/>
    <property type="project" value="UniProtKB-EC"/>
</dbReference>
<dbReference type="Proteomes" id="UP000707356">
    <property type="component" value="Unassembled WGS sequence"/>
</dbReference>
<dbReference type="InterPro" id="IPR036291">
    <property type="entry name" value="NAD(P)-bd_dom_sf"/>
</dbReference>
<dbReference type="NCBIfam" id="TIGR02622">
    <property type="entry name" value="CDP_4_6_dhtase"/>
    <property type="match status" value="1"/>
</dbReference>
<dbReference type="EC" id="4.2.1.45" evidence="2"/>
<dbReference type="InterPro" id="IPR013445">
    <property type="entry name" value="CDP_4_6_deHydtase"/>
</dbReference>
<dbReference type="SUPFAM" id="SSF51735">
    <property type="entry name" value="NAD(P)-binding Rossmann-fold domains"/>
    <property type="match status" value="1"/>
</dbReference>
<name>A0A951PD54_9CYAN</name>
<dbReference type="AlphaFoldDB" id="A0A951PD54"/>
<sequence>MDREFWNGKRVFITGHTGFKGSWLSLWLQSLGAEIAGFALQPPTNPSLFELAHVAEGMTSVEGDLRDLAALQQAMTEFQPEIVFHLAAQPLVRRSYQAPVETYSTNVLGTVHLLEAVRQTASVKAVVDITSDKCYENREWVWGYRESDRLGGYDPYSSSKACAELVAASYRNSFFNPAQYAEHGVALATVRAGNVIGGGDWAADRLIPDILQAMMRRESVLIRSPHATRPWQHVLEPLHGYLMLAERLYSDGAAYGEGWNFGPDDINVKPVSWIADALYEQWGDGLNWQQDGPPKAHENTYLKLDCTKARAILGWMPKLDIKTTLHWIVDWTKAYQHESDMRQYTEAQIERFMQLDQAQTQTQADNNILTVERLRELAGC</sequence>